<evidence type="ECO:0000259" key="2">
    <source>
        <dbReference type="PROSITE" id="PS51178"/>
    </source>
</evidence>
<proteinExistence type="predicted"/>
<dbReference type="PROSITE" id="PS51178">
    <property type="entry name" value="PASTA"/>
    <property type="match status" value="1"/>
</dbReference>
<protein>
    <recommendedName>
        <fullName evidence="2">PASTA domain-containing protein</fullName>
    </recommendedName>
</protein>
<feature type="region of interest" description="Disordered" evidence="1">
    <location>
        <begin position="56"/>
        <end position="103"/>
    </location>
</feature>
<evidence type="ECO:0000256" key="1">
    <source>
        <dbReference type="SAM" id="MobiDB-lite"/>
    </source>
</evidence>
<name>A0ABN2NEH2_9PSEU</name>
<comment type="caution">
    <text evidence="3">The sequence shown here is derived from an EMBL/GenBank/DDBJ whole genome shotgun (WGS) entry which is preliminary data.</text>
</comment>
<evidence type="ECO:0000313" key="3">
    <source>
        <dbReference type="EMBL" id="GAA1865685.1"/>
    </source>
</evidence>
<dbReference type="Gene3D" id="3.30.10.20">
    <property type="match status" value="1"/>
</dbReference>
<accession>A0ABN2NEH2</accession>
<organism evidence="3 4">
    <name type="scientific">Pseudonocardia ailaonensis</name>
    <dbReference type="NCBI Taxonomy" id="367279"/>
    <lineage>
        <taxon>Bacteria</taxon>
        <taxon>Bacillati</taxon>
        <taxon>Actinomycetota</taxon>
        <taxon>Actinomycetes</taxon>
        <taxon>Pseudonocardiales</taxon>
        <taxon>Pseudonocardiaceae</taxon>
        <taxon>Pseudonocardia</taxon>
    </lineage>
</organism>
<keyword evidence="4" id="KW-1185">Reference proteome</keyword>
<dbReference type="Proteomes" id="UP001500449">
    <property type="component" value="Unassembled WGS sequence"/>
</dbReference>
<gene>
    <name evidence="3" type="ORF">GCM10009836_52590</name>
</gene>
<dbReference type="InterPro" id="IPR005543">
    <property type="entry name" value="PASTA_dom"/>
</dbReference>
<sequence length="103" mass="10484">MVPALVGLTGADAAALGLESGVVVVSDIGNPADVAAAVVDQDPKAGFDIERGGRVRVTFGRSGPEDPVSPRPLTSPDEAPGEVHPHDKPDALQLVDDRPGEPT</sequence>
<feature type="compositionally biased region" description="Basic and acidic residues" evidence="1">
    <location>
        <begin position="81"/>
        <end position="103"/>
    </location>
</feature>
<dbReference type="Pfam" id="PF03793">
    <property type="entry name" value="PASTA"/>
    <property type="match status" value="1"/>
</dbReference>
<reference evidence="3 4" key="1">
    <citation type="journal article" date="2019" name="Int. J. Syst. Evol. Microbiol.">
        <title>The Global Catalogue of Microorganisms (GCM) 10K type strain sequencing project: providing services to taxonomists for standard genome sequencing and annotation.</title>
        <authorList>
            <consortium name="The Broad Institute Genomics Platform"/>
            <consortium name="The Broad Institute Genome Sequencing Center for Infectious Disease"/>
            <person name="Wu L."/>
            <person name="Ma J."/>
        </authorList>
    </citation>
    <scope>NUCLEOTIDE SEQUENCE [LARGE SCALE GENOMIC DNA]</scope>
    <source>
        <strain evidence="3 4">JCM 16009</strain>
    </source>
</reference>
<dbReference type="EMBL" id="BAAAQK010000019">
    <property type="protein sequence ID" value="GAA1865685.1"/>
    <property type="molecule type" value="Genomic_DNA"/>
</dbReference>
<dbReference type="CDD" id="cd06577">
    <property type="entry name" value="PASTA_pknB"/>
    <property type="match status" value="1"/>
</dbReference>
<evidence type="ECO:0000313" key="4">
    <source>
        <dbReference type="Proteomes" id="UP001500449"/>
    </source>
</evidence>
<feature type="domain" description="PASTA" evidence="2">
    <location>
        <begin position="1"/>
        <end position="61"/>
    </location>
</feature>